<evidence type="ECO:0000256" key="3">
    <source>
        <dbReference type="ARBA" id="ARBA00022692"/>
    </source>
</evidence>
<feature type="transmembrane region" description="Helical" evidence="7">
    <location>
        <begin position="173"/>
        <end position="193"/>
    </location>
</feature>
<feature type="transmembrane region" description="Helical" evidence="7">
    <location>
        <begin position="146"/>
        <end position="167"/>
    </location>
</feature>
<evidence type="ECO:0000313" key="8">
    <source>
        <dbReference type="EMBL" id="AEH27460.1"/>
    </source>
</evidence>
<dbReference type="AlphaFoldDB" id="F8SLH8"/>
<dbReference type="InterPro" id="IPR002797">
    <property type="entry name" value="Polysacc_synth"/>
</dbReference>
<keyword evidence="5 7" id="KW-0472">Membrane</keyword>
<feature type="transmembrane region" description="Helical" evidence="7">
    <location>
        <begin position="326"/>
        <end position="345"/>
    </location>
</feature>
<organism evidence="8">
    <name type="scientific">Cronobacter turicensis (strain DSM 18703 / CCUG 55852 / LMG 23827 / z3032)</name>
    <dbReference type="NCBI Taxonomy" id="693216"/>
    <lineage>
        <taxon>Bacteria</taxon>
        <taxon>Pseudomonadati</taxon>
        <taxon>Pseudomonadota</taxon>
        <taxon>Gammaproteobacteria</taxon>
        <taxon>Enterobacterales</taxon>
        <taxon>Enterobacteriaceae</taxon>
        <taxon>Cronobacter</taxon>
    </lineage>
</organism>
<dbReference type="PANTHER" id="PTHR30250">
    <property type="entry name" value="PST FAMILY PREDICTED COLANIC ACID TRANSPORTER"/>
    <property type="match status" value="1"/>
</dbReference>
<evidence type="ECO:0000256" key="6">
    <source>
        <dbReference type="ARBA" id="ARBA00049738"/>
    </source>
</evidence>
<feature type="transmembrane region" description="Helical" evidence="7">
    <location>
        <begin position="288"/>
        <end position="306"/>
    </location>
</feature>
<reference evidence="8" key="1">
    <citation type="journal article" date="2011" name="Appl. Environ. Microbiol.">
        <title>Molecular characterization of cronobacter lipopolysaccharide o-antigen gene clusters and development of serotype-specific PCR assays.</title>
        <authorList>
            <person name="Jarvis K.G."/>
            <person name="Grim C.J."/>
            <person name="Franco A.A."/>
            <person name="Gopinath G."/>
            <person name="Sathyamoorthy V."/>
            <person name="Hu L."/>
            <person name="Sadowski J.A."/>
            <person name="Lee C.S."/>
            <person name="Tall B.D."/>
        </authorList>
    </citation>
    <scope>NUCLEOTIDE SEQUENCE</scope>
    <source>
        <strain evidence="8">LMG 23827</strain>
    </source>
</reference>
<keyword evidence="4 7" id="KW-1133">Transmembrane helix</keyword>
<dbReference type="PANTHER" id="PTHR30250:SF11">
    <property type="entry name" value="O-ANTIGEN TRANSPORTER-RELATED"/>
    <property type="match status" value="1"/>
</dbReference>
<feature type="transmembrane region" description="Helical" evidence="7">
    <location>
        <begin position="412"/>
        <end position="431"/>
    </location>
</feature>
<dbReference type="EMBL" id="HQ646166">
    <property type="protein sequence ID" value="AEH27460.1"/>
    <property type="molecule type" value="Genomic_DNA"/>
</dbReference>
<proteinExistence type="predicted"/>
<comment type="subcellular location">
    <subcellularLocation>
        <location evidence="1">Cell membrane</location>
        <topology evidence="1">Multi-pass membrane protein</topology>
    </subcellularLocation>
</comment>
<protein>
    <recommendedName>
        <fullName evidence="6">Putative O-antigen transporter</fullName>
    </recommendedName>
</protein>
<dbReference type="Pfam" id="PF01943">
    <property type="entry name" value="Polysacc_synt"/>
    <property type="match status" value="1"/>
</dbReference>
<feature type="transmembrane region" description="Helical" evidence="7">
    <location>
        <begin position="45"/>
        <end position="67"/>
    </location>
</feature>
<evidence type="ECO:0000256" key="7">
    <source>
        <dbReference type="SAM" id="Phobius"/>
    </source>
</evidence>
<accession>F8SLH8</accession>
<feature type="transmembrane region" description="Helical" evidence="7">
    <location>
        <begin position="437"/>
        <end position="456"/>
    </location>
</feature>
<dbReference type="GO" id="GO:0005886">
    <property type="term" value="C:plasma membrane"/>
    <property type="evidence" value="ECO:0007669"/>
    <property type="project" value="UniProtKB-SubCell"/>
</dbReference>
<feature type="transmembrane region" description="Helical" evidence="7">
    <location>
        <begin position="79"/>
        <end position="104"/>
    </location>
</feature>
<name>F8SLH8_CROTZ</name>
<dbReference type="InterPro" id="IPR050833">
    <property type="entry name" value="Poly_Biosynth_Transport"/>
</dbReference>
<feature type="transmembrane region" description="Helical" evidence="7">
    <location>
        <begin position="352"/>
        <end position="373"/>
    </location>
</feature>
<feature type="transmembrane region" description="Helical" evidence="7">
    <location>
        <begin position="247"/>
        <end position="267"/>
    </location>
</feature>
<sequence length="466" mass="53168">MSNKNKTFKDFLNYFLGDLFVKGFMFISLPLLSRIISPEDYGRMSLINSAVMILYVFISLNLQNAVINAYMKNDVDFPVYLGSVLWGLTAAQVILVALSVYFAAPLAVLLSISKPDIYWVVSICILLSYIYIYTSYLQGARLSSGFVKINIVSKVSEVFVIFLFAWLLTKDKYLAKIYAQLVVSLILLIYIAVQLKKIAVFKFNLKYFISAIAFSSPLIIHVLSNALLSQVDRLFIAKMLGEGQAGIYSFAYNIGMCILVVVMAWNSSWQPRLYKLLDSNQNEKIVHIINKSSILMLVISFLTILFSKQMVEILADYRYRESFTVVPVILIGNSLIHIYLSYVNFTFYKKKTILVSIGTLLAVTINISLNYLLIPKYGIHGAAWATVVAYLMLAFFHYLIATKMLRSNPISWILLLWYSVILLASYFFVVYLDSLTLWLSLFIKVITCIFVLIMVMKTKIHNELKE</sequence>
<evidence type="ECO:0000256" key="1">
    <source>
        <dbReference type="ARBA" id="ARBA00004651"/>
    </source>
</evidence>
<feature type="transmembrane region" description="Helical" evidence="7">
    <location>
        <begin position="205"/>
        <end position="227"/>
    </location>
</feature>
<keyword evidence="3 7" id="KW-0812">Transmembrane</keyword>
<evidence type="ECO:0000256" key="4">
    <source>
        <dbReference type="ARBA" id="ARBA00022989"/>
    </source>
</evidence>
<gene>
    <name evidence="8" type="primary">wzx</name>
</gene>
<feature type="transmembrane region" description="Helical" evidence="7">
    <location>
        <begin position="116"/>
        <end position="134"/>
    </location>
</feature>
<feature type="transmembrane region" description="Helical" evidence="7">
    <location>
        <begin position="379"/>
        <end position="400"/>
    </location>
</feature>
<evidence type="ECO:0000256" key="5">
    <source>
        <dbReference type="ARBA" id="ARBA00023136"/>
    </source>
</evidence>
<feature type="transmembrane region" description="Helical" evidence="7">
    <location>
        <begin position="12"/>
        <end position="33"/>
    </location>
</feature>
<keyword evidence="2" id="KW-1003">Cell membrane</keyword>
<evidence type="ECO:0000256" key="2">
    <source>
        <dbReference type="ARBA" id="ARBA00022475"/>
    </source>
</evidence>